<proteinExistence type="predicted"/>
<feature type="transmembrane region" description="Helical" evidence="1">
    <location>
        <begin position="834"/>
        <end position="857"/>
    </location>
</feature>
<reference evidence="2 3" key="1">
    <citation type="journal article" date="2014" name="Genome Biol. Evol.">
        <title>The secreted proteins of Achlya hypogyna and Thraustotheca clavata identify the ancestral oomycete secretome and reveal gene acquisitions by horizontal gene transfer.</title>
        <authorList>
            <person name="Misner I."/>
            <person name="Blouin N."/>
            <person name="Leonard G."/>
            <person name="Richards T.A."/>
            <person name="Lane C.E."/>
        </authorList>
    </citation>
    <scope>NUCLEOTIDE SEQUENCE [LARGE SCALE GENOMIC DNA]</scope>
    <source>
        <strain evidence="2 3">ATCC 34112</strain>
    </source>
</reference>
<evidence type="ECO:0000313" key="2">
    <source>
        <dbReference type="EMBL" id="OQS05685.1"/>
    </source>
</evidence>
<evidence type="ECO:0000313" key="3">
    <source>
        <dbReference type="Proteomes" id="UP000243217"/>
    </source>
</evidence>
<feature type="transmembrane region" description="Helical" evidence="1">
    <location>
        <begin position="615"/>
        <end position="635"/>
    </location>
</feature>
<evidence type="ECO:0000256" key="1">
    <source>
        <dbReference type="SAM" id="Phobius"/>
    </source>
</evidence>
<feature type="transmembrane region" description="Helical" evidence="1">
    <location>
        <begin position="574"/>
        <end position="595"/>
    </location>
</feature>
<dbReference type="EMBL" id="JNBS01000429">
    <property type="protein sequence ID" value="OQS05685.1"/>
    <property type="molecule type" value="Genomic_DNA"/>
</dbReference>
<accession>A0A1W0A606</accession>
<name>A0A1W0A606_9STRA</name>
<feature type="transmembrane region" description="Helical" evidence="1">
    <location>
        <begin position="1429"/>
        <end position="1447"/>
    </location>
</feature>
<feature type="transmembrane region" description="Helical" evidence="1">
    <location>
        <begin position="1595"/>
        <end position="1616"/>
    </location>
</feature>
<feature type="transmembrane region" description="Helical" evidence="1">
    <location>
        <begin position="1468"/>
        <end position="1486"/>
    </location>
</feature>
<protein>
    <submittedName>
        <fullName evidence="2">Uncharacterized protein</fullName>
    </submittedName>
</protein>
<sequence length="1705" mass="193315">MNPYLVSDYFWPNYQLYNISTILPEIVNNQLELLTKSTSIDMLASSTGIVLSSTICVNPAYPRKILYHELTTIRNAIIGLRQLDTDKVATLSTPYCWVDFNRSWELAHTEARQIRCLNNDLTNAAVYLEAVLRNVHFNEWLEIFQNRFQAHIASPILESSLGSIWLNYLIEHEWSTVDEEIQYWTLYNMMTFTLQYTNRIQIGIQEAISVRNALGSAFTMELKSIGMTTRVPLWTSTYMYMGLANDFDALRTNQSLVRHTKNYFGNENPFQIEAFDVGYPLSPLFLVVHNDIGPLSSIDLKWIQPLNELVQLVRSFREFVFNTLHDNTTIATAFNSIQDIKFTPTPLKWQNSSLSFHGGNHMCGFGENLTFVQESFGFDDACSSQSSFTVGMSKLNGLFARVMTSDSSPCSLEIAERRFNCHLQYSAINTLYRYMPTLTFTNSLQETKALDLSIMQFVADTQGIRIEKQALLDESFSFFGYLMLYDWVLNKREAISFQGDVQTINLISYAYPCLDTFHKTSQPLTWASYIRIGVYICSFTLCGVGAMSITLYLWHRRINRCSWFLFNRIVSTTWINQGVLSLRTLVAIICLATTSLTPQTTLYGFTQMADAPRTWIASCILAGETTWITYVVHAIFQPLSKKYASRYASLSSALSWFIVANMDIWAPPKLYTTLERSCSNVNMEDMIYCSSGEITLGSLKRTILIVIINIMIPTIAFLIIYSKSTQKQENKSIVHSLLLPPILLCYTDTLTIQSRQTVLDLATASMSGILAFQINNRQFIFDTKLWLPFRNNQYSVSFKTGAIYLPHCFQKHHRGTVHRQPSVLSLQRRQNPHLSSFVLCIGLIYLVFSLLGNVLYLDVVSTSLANDYGWANFNSTGTRTFLANLFNRELLIANSSDLELDSAALGDLSQPYNGTAGTIVWSETLARRRLFDPNVPLTEIIQGLRAMDPCQLPWMFTQYCWLDFNRTYDMASTATRQLRCELETSNGAMYLESALRNINSWDAWQSCWGESFNVGISREILTSIEGKIWLDQVQNNTNSIIQEMSLWKSHSISRFLLQWQNFKTTGLSDSMKIITALGWSFPLSLSSSLGTTHLAQQTSLKMYWTFASDLWAVVSNSTSINGMSLIASSSQFAFKNESSESLLYQNYTLASPLTSGFAVLRNTLGPFNAVDMHYISCPTNLLNYYGTLVKLLTNLTLTNFDAQSEYLILPIAPSMGGIPTHLLAYPNLKTFGGNLLCGDDQPTYSLDYGLDCFFGIRNMCHASFFDTLKPSTLQLFFVILAYSANYNRVDFNDVCVIDVHKGPKCASSYSAVLNFFSKYNLTMDIDIPAISDTIKALGIEIVQYLRKDQSLPLEIYRHPLIAMDDIAWNFYGWCYLYDWASGAREVVSFQGDASTITTISSRSSPLTMAPIPGEIPETLSFLFQCCVKYITVLFIFLAAVLVLSGISQRGHIEGLNLLELNRIVGHVWVGRALLVIRSITAIWLLNTSTLQLTQYGWGTHFVSPPLSWYKTILAGAESTWFVYVLNDVLSCLTGQYTTYYAFKSSLLAWAIVAIWTTLSPQTYQAKVSRTCSYVAMDQQLVCTSGYVEIGDVNRVGIGFLVATSSVLGCFIVERLFRRNLPPLLLPTEMLNASSYYMLDFSDWIIRDEYYLDKTSAIMAGILAVKVRDRLCMLDIKSWRFFSIPINVCNFQNDERIRLALPLNRL</sequence>
<feature type="transmembrane region" description="Helical" evidence="1">
    <location>
        <begin position="1506"/>
        <end position="1525"/>
    </location>
</feature>
<gene>
    <name evidence="2" type="ORF">THRCLA_02206</name>
</gene>
<feature type="transmembrane region" description="Helical" evidence="1">
    <location>
        <begin position="1537"/>
        <end position="1558"/>
    </location>
</feature>
<keyword evidence="1" id="KW-0472">Membrane</keyword>
<dbReference type="Proteomes" id="UP000243217">
    <property type="component" value="Unassembled WGS sequence"/>
</dbReference>
<feature type="transmembrane region" description="Helical" evidence="1">
    <location>
        <begin position="647"/>
        <end position="666"/>
    </location>
</feature>
<keyword evidence="1" id="KW-0812">Transmembrane</keyword>
<feature type="transmembrane region" description="Helical" evidence="1">
    <location>
        <begin position="702"/>
        <end position="721"/>
    </location>
</feature>
<comment type="caution">
    <text evidence="2">The sequence shown here is derived from an EMBL/GenBank/DDBJ whole genome shotgun (WGS) entry which is preliminary data.</text>
</comment>
<dbReference type="OrthoDB" id="66792at2759"/>
<organism evidence="2 3">
    <name type="scientific">Thraustotheca clavata</name>
    <dbReference type="NCBI Taxonomy" id="74557"/>
    <lineage>
        <taxon>Eukaryota</taxon>
        <taxon>Sar</taxon>
        <taxon>Stramenopiles</taxon>
        <taxon>Oomycota</taxon>
        <taxon>Saprolegniomycetes</taxon>
        <taxon>Saprolegniales</taxon>
        <taxon>Achlyaceae</taxon>
        <taxon>Thraustotheca</taxon>
    </lineage>
</organism>
<feature type="transmembrane region" description="Helical" evidence="1">
    <location>
        <begin position="532"/>
        <end position="554"/>
    </location>
</feature>
<keyword evidence="1" id="KW-1133">Transmembrane helix</keyword>
<keyword evidence="3" id="KW-1185">Reference proteome</keyword>